<evidence type="ECO:0000313" key="1">
    <source>
        <dbReference type="EMBL" id="JAD43927.1"/>
    </source>
</evidence>
<reference evidence="1" key="1">
    <citation type="submission" date="2014-09" db="EMBL/GenBank/DDBJ databases">
        <authorList>
            <person name="Magalhaes I.L.F."/>
            <person name="Oliveira U."/>
            <person name="Santos F.R."/>
            <person name="Vidigal T.H.D.A."/>
            <person name="Brescovit A.D."/>
            <person name="Santos A.J."/>
        </authorList>
    </citation>
    <scope>NUCLEOTIDE SEQUENCE</scope>
    <source>
        <tissue evidence="1">Shoot tissue taken approximately 20 cm above the soil surface</tissue>
    </source>
</reference>
<proteinExistence type="predicted"/>
<name>A0A0A9AA51_ARUDO</name>
<protein>
    <submittedName>
        <fullName evidence="1">Uncharacterized protein</fullName>
    </submittedName>
</protein>
<accession>A0A0A9AA51</accession>
<dbReference type="AlphaFoldDB" id="A0A0A9AA51"/>
<reference evidence="1" key="2">
    <citation type="journal article" date="2015" name="Data Brief">
        <title>Shoot transcriptome of the giant reed, Arundo donax.</title>
        <authorList>
            <person name="Barrero R.A."/>
            <person name="Guerrero F.D."/>
            <person name="Moolhuijzen P."/>
            <person name="Goolsby J.A."/>
            <person name="Tidwell J."/>
            <person name="Bellgard S.E."/>
            <person name="Bellgard M.I."/>
        </authorList>
    </citation>
    <scope>NUCLEOTIDE SEQUENCE</scope>
    <source>
        <tissue evidence="1">Shoot tissue taken approximately 20 cm above the soil surface</tissue>
    </source>
</reference>
<sequence>MLWTIKGAKRQGNHVMMRLKTLCFLSKYSLRFTNTCGFRQGYSQTFETDY</sequence>
<dbReference type="EMBL" id="GBRH01253968">
    <property type="protein sequence ID" value="JAD43927.1"/>
    <property type="molecule type" value="Transcribed_RNA"/>
</dbReference>
<organism evidence="1">
    <name type="scientific">Arundo donax</name>
    <name type="common">Giant reed</name>
    <name type="synonym">Donax arundinaceus</name>
    <dbReference type="NCBI Taxonomy" id="35708"/>
    <lineage>
        <taxon>Eukaryota</taxon>
        <taxon>Viridiplantae</taxon>
        <taxon>Streptophyta</taxon>
        <taxon>Embryophyta</taxon>
        <taxon>Tracheophyta</taxon>
        <taxon>Spermatophyta</taxon>
        <taxon>Magnoliopsida</taxon>
        <taxon>Liliopsida</taxon>
        <taxon>Poales</taxon>
        <taxon>Poaceae</taxon>
        <taxon>PACMAD clade</taxon>
        <taxon>Arundinoideae</taxon>
        <taxon>Arundineae</taxon>
        <taxon>Arundo</taxon>
    </lineage>
</organism>